<dbReference type="Gene3D" id="3.50.50.60">
    <property type="entry name" value="FAD/NAD(P)-binding domain"/>
    <property type="match status" value="1"/>
</dbReference>
<protein>
    <submittedName>
        <fullName evidence="2">FAD-binding oxidoreductase</fullName>
    </submittedName>
</protein>
<dbReference type="RefSeq" id="WP_255135898.1">
    <property type="nucleotide sequence ID" value="NZ_JANDBC010000003.1"/>
</dbReference>
<dbReference type="InterPro" id="IPR036188">
    <property type="entry name" value="FAD/NAD-bd_sf"/>
</dbReference>
<evidence type="ECO:0000259" key="1">
    <source>
        <dbReference type="Pfam" id="PF01266"/>
    </source>
</evidence>
<evidence type="ECO:0000313" key="3">
    <source>
        <dbReference type="Proteomes" id="UP001139125"/>
    </source>
</evidence>
<dbReference type="GO" id="GO:0005737">
    <property type="term" value="C:cytoplasm"/>
    <property type="evidence" value="ECO:0007669"/>
    <property type="project" value="TreeGrafter"/>
</dbReference>
<dbReference type="Proteomes" id="UP001139125">
    <property type="component" value="Unassembled WGS sequence"/>
</dbReference>
<dbReference type="PANTHER" id="PTHR13847:SF261">
    <property type="entry name" value="FAD-DEPENDENT OXIDOREDUCTASE FAMILY PROTEIN"/>
    <property type="match status" value="1"/>
</dbReference>
<dbReference type="SUPFAM" id="SSF51905">
    <property type="entry name" value="FAD/NAD(P)-binding domain"/>
    <property type="match status" value="1"/>
</dbReference>
<evidence type="ECO:0000313" key="2">
    <source>
        <dbReference type="EMBL" id="MCP9292999.1"/>
    </source>
</evidence>
<dbReference type="AlphaFoldDB" id="A0A9X2L5Y6"/>
<keyword evidence="3" id="KW-1185">Reference proteome</keyword>
<name>A0A9X2L5Y6_9BACT</name>
<dbReference type="PANTHER" id="PTHR13847">
    <property type="entry name" value="SARCOSINE DEHYDROGENASE-RELATED"/>
    <property type="match status" value="1"/>
</dbReference>
<accession>A0A9X2L5Y6</accession>
<dbReference type="Pfam" id="PF01266">
    <property type="entry name" value="DAO"/>
    <property type="match status" value="1"/>
</dbReference>
<feature type="domain" description="FAD dependent oxidoreductase" evidence="1">
    <location>
        <begin position="6"/>
        <end position="344"/>
    </location>
</feature>
<dbReference type="EMBL" id="JANDBC010000003">
    <property type="protein sequence ID" value="MCP9292999.1"/>
    <property type="molecule type" value="Genomic_DNA"/>
</dbReference>
<gene>
    <name evidence="2" type="ORF">NM125_15520</name>
</gene>
<reference evidence="2" key="1">
    <citation type="submission" date="2022-06" db="EMBL/GenBank/DDBJ databases">
        <title>Gracilimonas sp. CAU 1638 isolated from sea sediment.</title>
        <authorList>
            <person name="Kim W."/>
        </authorList>
    </citation>
    <scope>NUCLEOTIDE SEQUENCE</scope>
    <source>
        <strain evidence="2">CAU 1638</strain>
    </source>
</reference>
<proteinExistence type="predicted"/>
<dbReference type="InterPro" id="IPR006076">
    <property type="entry name" value="FAD-dep_OxRdtase"/>
</dbReference>
<dbReference type="Gene3D" id="3.30.9.10">
    <property type="entry name" value="D-Amino Acid Oxidase, subunit A, domain 2"/>
    <property type="match status" value="1"/>
</dbReference>
<organism evidence="2 3">
    <name type="scientific">Gracilimonas sediminicola</name>
    <dbReference type="NCBI Taxonomy" id="2952158"/>
    <lineage>
        <taxon>Bacteria</taxon>
        <taxon>Pseudomonadati</taxon>
        <taxon>Balneolota</taxon>
        <taxon>Balneolia</taxon>
        <taxon>Balneolales</taxon>
        <taxon>Balneolaceae</taxon>
        <taxon>Gracilimonas</taxon>
    </lineage>
</organism>
<comment type="caution">
    <text evidence="2">The sequence shown here is derived from an EMBL/GenBank/DDBJ whole genome shotgun (WGS) entry which is preliminary data.</text>
</comment>
<dbReference type="SUPFAM" id="SSF54373">
    <property type="entry name" value="FAD-linked reductases, C-terminal domain"/>
    <property type="match status" value="1"/>
</dbReference>
<sequence>MSKSFDFCVLGAGLAGLSVSKHLIDNGASVCLIDTGEVASGASGTPLGLVNPATGRWGTKSWRAEDCHRAIYEDLKEIQEQTPVRLFDKTGILRPAQDEEMAERMYDNFEKNDWPEDWCHWLDKNEVGSINPELNCVEGGMWLPHGLTVNVPTYLKSKAGYLSDKGLHIITNADYTLDQRGDHFELSFKDGKTLEANSVIFTAGHQTKESKYWDFLPLHAIKGQVAVFESTQARKFDYSISALGYIASISDRRFVAGSTYEHHFENVEPDIEGLEYLTNRLGGVYPSLFENAKLVDQWAGVRASTPNKKPIVGAHPDIENMYVFAGLGSKGLLYSVYLGNALTEYILHGAAIPKEVSVNRL</sequence>